<feature type="chain" id="PRO_5030514755" description="Nuclease" evidence="1">
    <location>
        <begin position="24"/>
        <end position="139"/>
    </location>
</feature>
<dbReference type="Proteomes" id="UP000289220">
    <property type="component" value="Unassembled WGS sequence"/>
</dbReference>
<dbReference type="AlphaFoldDB" id="A0A7Z8Y0U8"/>
<keyword evidence="3" id="KW-1185">Reference proteome</keyword>
<dbReference type="Gene3D" id="2.40.50.90">
    <property type="match status" value="1"/>
</dbReference>
<gene>
    <name evidence="2" type="ORF">BREV_BREV_03298</name>
</gene>
<accession>A0A7Z8Y0U8</accession>
<feature type="signal peptide" evidence="1">
    <location>
        <begin position="1"/>
        <end position="23"/>
    </location>
</feature>
<evidence type="ECO:0000313" key="2">
    <source>
        <dbReference type="EMBL" id="VDC48762.1"/>
    </source>
</evidence>
<protein>
    <recommendedName>
        <fullName evidence="4">Nuclease</fullName>
    </recommendedName>
</protein>
<organism evidence="2 3">
    <name type="scientific">Brevundimonas mediterranea</name>
    <dbReference type="NCBI Taxonomy" id="74329"/>
    <lineage>
        <taxon>Bacteria</taxon>
        <taxon>Pseudomonadati</taxon>
        <taxon>Pseudomonadota</taxon>
        <taxon>Alphaproteobacteria</taxon>
        <taxon>Caulobacterales</taxon>
        <taxon>Caulobacteraceae</taxon>
        <taxon>Brevundimonas</taxon>
    </lineage>
</organism>
<keyword evidence="1" id="KW-0732">Signal</keyword>
<comment type="caution">
    <text evidence="2">The sequence shown here is derived from an EMBL/GenBank/DDBJ whole genome shotgun (WGS) entry which is preliminary data.</text>
</comment>
<evidence type="ECO:0000313" key="3">
    <source>
        <dbReference type="Proteomes" id="UP000289220"/>
    </source>
</evidence>
<sequence length="139" mass="14798">MKWSLIIAGLLLAPVVAPAVAHADPCEGRLPASAGETFSGVVRHIGDGDSLCLGPSTDPATWIEVRLSDFDAQELNSPTGRAERDRLSRIVRGRVLTCIAVRGRNGRVIIYDRVIASCRLNGRRVGDLLRAAGGREGGN</sequence>
<reference evidence="2 3" key="1">
    <citation type="submission" date="2018-11" db="EMBL/GenBank/DDBJ databases">
        <authorList>
            <person name="Peiro R."/>
            <person name="Begona"/>
            <person name="Cbmso G."/>
            <person name="Lopez M."/>
            <person name="Gonzalez S."/>
            <person name="Sacristan E."/>
            <person name="Castillo E."/>
        </authorList>
    </citation>
    <scope>NUCLEOTIDE SEQUENCE [LARGE SCALE GENOMIC DNA]</scope>
    <source>
        <strain evidence="2">Brev_genome</strain>
    </source>
</reference>
<dbReference type="RefSeq" id="WP_154726959.1">
    <property type="nucleotide sequence ID" value="NZ_UXHF01000117.1"/>
</dbReference>
<evidence type="ECO:0000256" key="1">
    <source>
        <dbReference type="SAM" id="SignalP"/>
    </source>
</evidence>
<dbReference type="InterPro" id="IPR035437">
    <property type="entry name" value="SNase_OB-fold_sf"/>
</dbReference>
<evidence type="ECO:0008006" key="4">
    <source>
        <dbReference type="Google" id="ProtNLM"/>
    </source>
</evidence>
<name>A0A7Z8Y0U8_9CAUL</name>
<proteinExistence type="predicted"/>
<dbReference type="SUPFAM" id="SSF50199">
    <property type="entry name" value="Staphylococcal nuclease"/>
    <property type="match status" value="1"/>
</dbReference>
<dbReference type="EMBL" id="UXHF01000117">
    <property type="protein sequence ID" value="VDC48762.1"/>
    <property type="molecule type" value="Genomic_DNA"/>
</dbReference>